<evidence type="ECO:0000313" key="1">
    <source>
        <dbReference type="EnsemblMetazoa" id="GAUT030089-PA"/>
    </source>
</evidence>
<accession>A0A1A9V9E6</accession>
<protein>
    <submittedName>
        <fullName evidence="1">Uncharacterized protein</fullName>
    </submittedName>
</protein>
<reference evidence="1" key="1">
    <citation type="submission" date="2020-05" db="UniProtKB">
        <authorList>
            <consortium name="EnsemblMetazoa"/>
        </authorList>
    </citation>
    <scope>IDENTIFICATION</scope>
    <source>
        <strain evidence="1">TTRI</strain>
    </source>
</reference>
<evidence type="ECO:0000313" key="2">
    <source>
        <dbReference type="Proteomes" id="UP000078200"/>
    </source>
</evidence>
<organism evidence="1 2">
    <name type="scientific">Glossina austeni</name>
    <name type="common">Savannah tsetse fly</name>
    <dbReference type="NCBI Taxonomy" id="7395"/>
    <lineage>
        <taxon>Eukaryota</taxon>
        <taxon>Metazoa</taxon>
        <taxon>Ecdysozoa</taxon>
        <taxon>Arthropoda</taxon>
        <taxon>Hexapoda</taxon>
        <taxon>Insecta</taxon>
        <taxon>Pterygota</taxon>
        <taxon>Neoptera</taxon>
        <taxon>Endopterygota</taxon>
        <taxon>Diptera</taxon>
        <taxon>Brachycera</taxon>
        <taxon>Muscomorpha</taxon>
        <taxon>Hippoboscoidea</taxon>
        <taxon>Glossinidae</taxon>
        <taxon>Glossina</taxon>
    </lineage>
</organism>
<name>A0A1A9V9E6_GLOAU</name>
<keyword evidence="2" id="KW-1185">Reference proteome</keyword>
<proteinExistence type="predicted"/>
<dbReference type="EnsemblMetazoa" id="GAUT030089-RA">
    <property type="protein sequence ID" value="GAUT030089-PA"/>
    <property type="gene ID" value="GAUT030089"/>
</dbReference>
<sequence>MLCSYDRHVIRHTERTTANAFFFNSETMNSLLAAIWLFTALQHFLLAEWQTTHNTERKEHFFSDNAITLHDTIISSTVSLVFTTHFIYNSFRHVLLDVSYLDRYCMGTAINVAIFE</sequence>
<dbReference type="VEuPathDB" id="VectorBase:GAUT030089"/>
<dbReference type="AlphaFoldDB" id="A0A1A9V9E6"/>
<dbReference type="Proteomes" id="UP000078200">
    <property type="component" value="Unassembled WGS sequence"/>
</dbReference>